<dbReference type="CDD" id="cd00821">
    <property type="entry name" value="PH"/>
    <property type="match status" value="1"/>
</dbReference>
<dbReference type="EMBL" id="BSXW01000714">
    <property type="protein sequence ID" value="GMF28452.1"/>
    <property type="molecule type" value="Genomic_DNA"/>
</dbReference>
<evidence type="ECO:0000256" key="5">
    <source>
        <dbReference type="ARBA" id="ARBA00022692"/>
    </source>
</evidence>
<evidence type="ECO:0000256" key="4">
    <source>
        <dbReference type="ARBA" id="ARBA00022679"/>
    </source>
</evidence>
<dbReference type="SUPFAM" id="SSF49899">
    <property type="entry name" value="Concanavalin A-like lectins/glucanases"/>
    <property type="match status" value="1"/>
</dbReference>
<dbReference type="PANTHER" id="PTHR43867">
    <property type="entry name" value="CELLULOSE SYNTHASE CATALYTIC SUBUNIT A [UDP-FORMING]"/>
    <property type="match status" value="1"/>
</dbReference>
<reference evidence="11" key="1">
    <citation type="submission" date="2023-04" db="EMBL/GenBank/DDBJ databases">
        <title>Phytophthora lilii NBRC 32176.</title>
        <authorList>
            <person name="Ichikawa N."/>
            <person name="Sato H."/>
            <person name="Tonouchi N."/>
        </authorList>
    </citation>
    <scope>NUCLEOTIDE SEQUENCE</scope>
    <source>
        <strain evidence="11">NBRC 32176</strain>
    </source>
</reference>
<protein>
    <submittedName>
        <fullName evidence="11">Unnamed protein product</fullName>
    </submittedName>
</protein>
<keyword evidence="8" id="KW-0326">Glycosidase</keyword>
<dbReference type="InterPro" id="IPR050321">
    <property type="entry name" value="Glycosyltr_2/OpgH_subfam"/>
</dbReference>
<dbReference type="InterPro" id="IPR005150">
    <property type="entry name" value="Cellulose_synth"/>
</dbReference>
<proteinExistence type="inferred from homology"/>
<dbReference type="Pfam" id="PF03552">
    <property type="entry name" value="Cellulose_synt"/>
    <property type="match status" value="1"/>
</dbReference>
<dbReference type="OrthoDB" id="72851at2759"/>
<evidence type="ECO:0000259" key="10">
    <source>
        <dbReference type="PROSITE" id="PS50003"/>
    </source>
</evidence>
<dbReference type="Gene3D" id="2.60.120.180">
    <property type="match status" value="1"/>
</dbReference>
<dbReference type="GO" id="GO:0012505">
    <property type="term" value="C:endomembrane system"/>
    <property type="evidence" value="ECO:0007669"/>
    <property type="project" value="UniProtKB-SubCell"/>
</dbReference>
<dbReference type="InterPro" id="IPR029044">
    <property type="entry name" value="Nucleotide-diphossugar_trans"/>
</dbReference>
<comment type="similarity">
    <text evidence="2 8">Belongs to the glycosyl hydrolase 12 (cellulase H) family.</text>
</comment>
<keyword evidence="6 9" id="KW-1133">Transmembrane helix</keyword>
<feature type="transmembrane region" description="Helical" evidence="9">
    <location>
        <begin position="950"/>
        <end position="970"/>
    </location>
</feature>
<dbReference type="InterPro" id="IPR001849">
    <property type="entry name" value="PH_domain"/>
</dbReference>
<dbReference type="SMART" id="SM00233">
    <property type="entry name" value="PH"/>
    <property type="match status" value="1"/>
</dbReference>
<feature type="transmembrane region" description="Helical" evidence="9">
    <location>
        <begin position="916"/>
        <end position="938"/>
    </location>
</feature>
<keyword evidence="8" id="KW-0378">Hydrolase</keyword>
<evidence type="ECO:0000256" key="3">
    <source>
        <dbReference type="ARBA" id="ARBA00022676"/>
    </source>
</evidence>
<keyword evidence="12" id="KW-1185">Reference proteome</keyword>
<keyword evidence="7 9" id="KW-0472">Membrane</keyword>
<gene>
    <name evidence="11" type="ORF">Plil01_001198100</name>
</gene>
<dbReference type="InterPro" id="IPR013320">
    <property type="entry name" value="ConA-like_dom_sf"/>
</dbReference>
<dbReference type="PANTHER" id="PTHR43867:SF8">
    <property type="entry name" value="GLYCOSIDE HYDROLASE FAMILY 8"/>
    <property type="match status" value="1"/>
</dbReference>
<comment type="caution">
    <text evidence="11">The sequence shown here is derived from an EMBL/GenBank/DDBJ whole genome shotgun (WGS) entry which is preliminary data.</text>
</comment>
<evidence type="ECO:0000256" key="6">
    <source>
        <dbReference type="ARBA" id="ARBA00022989"/>
    </source>
</evidence>
<feature type="transmembrane region" description="Helical" evidence="9">
    <location>
        <begin position="876"/>
        <end position="895"/>
    </location>
</feature>
<dbReference type="GO" id="GO:0000272">
    <property type="term" value="P:polysaccharide catabolic process"/>
    <property type="evidence" value="ECO:0007669"/>
    <property type="project" value="UniProtKB-KW"/>
</dbReference>
<accession>A0A9W6U979</accession>
<evidence type="ECO:0000256" key="8">
    <source>
        <dbReference type="RuleBase" id="RU361163"/>
    </source>
</evidence>
<name>A0A9W6U979_9STRA</name>
<dbReference type="Proteomes" id="UP001165083">
    <property type="component" value="Unassembled WGS sequence"/>
</dbReference>
<dbReference type="InterPro" id="IPR011993">
    <property type="entry name" value="PH-like_dom_sf"/>
</dbReference>
<sequence>MANRQPPGLHALPEDAQLEQTPLASAQYAQQLSAPAAPGKKLLSQATMDAQSTISELTKAKEHEELGKITVHGWMHKQGSRKFKGPVAKSWRKRYFALEGAKMYYFHNDVDCRKYFNSRNGELVVGAVDLRDAFKLEQSERLDLPARGIVIHTRHRAWLVCPETDQDFTMWFDALEFTVMSAGSGNVVKRDLPNVRVYEMKGRFSYRFWYVIFVITALIELAGIVLWFPLGIEPCDVKYKTDTCAEIQLLYADTLQCGDKPFNGVWDPPQWYHWSAGIETVQCFKEPHIADWVSYFLFYLAEFISISLGFLYYLGMWKPVRRGARYLRDFEPHFPPEKWPTVDILLCHYAEPAEDTIATLEKIMNLDYPPHLFHVWICDDGYCKSKWEPGAQVPKVSVNYGVIEDAGDVRHEVAQFMYDRVCESYELEVDEWRKEHTTVKLPTNSNPRIVNRADCAVGSVRDDYHYHGLPKLTFVGRIKPPVHHSKAGNINNVLYNEGACGRYAIILDNDMKPHEMFIQATLPFFFDAPQNSKITRCCAPGCGDIGKICCALCQAAGVPEAHIMYCSKDCYNASGHVKSSVHRRQTQNTMSERMMCASCGSKINQKKGLCRKCNRAVSQRDSNQFVGVSADDYSDHVSVNQVGYVQTPQYFEDCLQLRLGDPCGHRNSTFFDSAQTGMDGYDCASFAGTNAIFRREALDSVCGIQYGSLTEDAYTGKMMVDKGWKGYYFRKDLEGEEADRIRLAEGAVPESVAAALAQRKRWAKGNFQIFLRNKKSLVDPEWTPPQVELPPKRKINKFMRWVFFMNLTVYPIGSFPAIFFFYITGYFLYSGQAPIYTSGLRLLMALVPKIVAQSILSALSNRTVDNDDVLRSQQTWFSYAFVHVMAVFETIYWKITGKEAAWANTGALGGNSIMELPNLLVFMAMVFGMIWDTVRFFAGYNNAATTHGTPLYFASLFLGGFLASQLGPMVRMSVQTYFGWSHKSMTDQGNIVGSFSLAFVLIILCIWVYVETPNHSIFGYSAGELHSPICLVLPTSTAAITMKLLIPAAVALAAAASSANAQEFCGRDDLKVVGDYTVYNNLWGEDNDKTGGQCTAVDSSSGSEVAWRTSFNWAGDSWQVKSYANAALKFNPVQVANIKSIPTTMEYTYTYSGNIITNVAYDLFTSSTPGGNVEYELMVWLAALGGAWPLTSTGQPIKSVTLGGVDFNLYQGWNNKTKVFSYVATKQATSFTADLKQFFDELPANNTIETTQYLTHVQAGTEPFQGKNATLTVSKYSAAVNTA</sequence>
<keyword evidence="8" id="KW-0624">Polysaccharide degradation</keyword>
<dbReference type="Gene3D" id="2.30.29.30">
    <property type="entry name" value="Pleckstrin-homology domain (PH domain)/Phosphotyrosine-binding domain (PTB)"/>
    <property type="match status" value="1"/>
</dbReference>
<evidence type="ECO:0000256" key="2">
    <source>
        <dbReference type="ARBA" id="ARBA00005519"/>
    </source>
</evidence>
<dbReference type="Gene3D" id="3.90.550.10">
    <property type="entry name" value="Spore Coat Polysaccharide Biosynthesis Protein SpsA, Chain A"/>
    <property type="match status" value="3"/>
</dbReference>
<dbReference type="SUPFAM" id="SSF50729">
    <property type="entry name" value="PH domain-like"/>
    <property type="match status" value="1"/>
</dbReference>
<dbReference type="SUPFAM" id="SSF53448">
    <property type="entry name" value="Nucleotide-diphospho-sugar transferases"/>
    <property type="match status" value="1"/>
</dbReference>
<keyword evidence="3" id="KW-0328">Glycosyltransferase</keyword>
<organism evidence="11 12">
    <name type="scientific">Phytophthora lilii</name>
    <dbReference type="NCBI Taxonomy" id="2077276"/>
    <lineage>
        <taxon>Eukaryota</taxon>
        <taxon>Sar</taxon>
        <taxon>Stramenopiles</taxon>
        <taxon>Oomycota</taxon>
        <taxon>Peronosporomycetes</taxon>
        <taxon>Peronosporales</taxon>
        <taxon>Peronosporaceae</taxon>
        <taxon>Phytophthora</taxon>
    </lineage>
</organism>
<feature type="domain" description="PH" evidence="10">
    <location>
        <begin position="68"/>
        <end position="180"/>
    </location>
</feature>
<dbReference type="GO" id="GO:0008810">
    <property type="term" value="F:cellulase activity"/>
    <property type="evidence" value="ECO:0007669"/>
    <property type="project" value="InterPro"/>
</dbReference>
<evidence type="ECO:0000313" key="11">
    <source>
        <dbReference type="EMBL" id="GMF28452.1"/>
    </source>
</evidence>
<feature type="transmembrane region" description="Helical" evidence="9">
    <location>
        <begin position="296"/>
        <end position="315"/>
    </location>
</feature>
<dbReference type="Pfam" id="PF01670">
    <property type="entry name" value="Glyco_hydro_12"/>
    <property type="match status" value="1"/>
</dbReference>
<comment type="subcellular location">
    <subcellularLocation>
        <location evidence="1">Endomembrane system</location>
        <topology evidence="1">Multi-pass membrane protein</topology>
    </subcellularLocation>
</comment>
<dbReference type="InterPro" id="IPR013319">
    <property type="entry name" value="GH11/12"/>
</dbReference>
<evidence type="ECO:0000256" key="9">
    <source>
        <dbReference type="SAM" id="Phobius"/>
    </source>
</evidence>
<feature type="transmembrane region" description="Helical" evidence="9">
    <location>
        <begin position="801"/>
        <end position="829"/>
    </location>
</feature>
<dbReference type="PROSITE" id="PS50003">
    <property type="entry name" value="PH_DOMAIN"/>
    <property type="match status" value="1"/>
</dbReference>
<keyword evidence="8" id="KW-0119">Carbohydrate metabolism</keyword>
<dbReference type="GO" id="GO:0016020">
    <property type="term" value="C:membrane"/>
    <property type="evidence" value="ECO:0007669"/>
    <property type="project" value="InterPro"/>
</dbReference>
<evidence type="ECO:0000256" key="1">
    <source>
        <dbReference type="ARBA" id="ARBA00004127"/>
    </source>
</evidence>
<keyword evidence="4" id="KW-0808">Transferase</keyword>
<dbReference type="InterPro" id="IPR002594">
    <property type="entry name" value="GH12"/>
</dbReference>
<feature type="transmembrane region" description="Helical" evidence="9">
    <location>
        <begin position="208"/>
        <end position="230"/>
    </location>
</feature>
<dbReference type="GO" id="GO:0030244">
    <property type="term" value="P:cellulose biosynthetic process"/>
    <property type="evidence" value="ECO:0007669"/>
    <property type="project" value="InterPro"/>
</dbReference>
<evidence type="ECO:0000256" key="7">
    <source>
        <dbReference type="ARBA" id="ARBA00023136"/>
    </source>
</evidence>
<dbReference type="Pfam" id="PF00169">
    <property type="entry name" value="PH"/>
    <property type="match status" value="1"/>
</dbReference>
<feature type="transmembrane region" description="Helical" evidence="9">
    <location>
        <begin position="991"/>
        <end position="1010"/>
    </location>
</feature>
<dbReference type="GO" id="GO:0016760">
    <property type="term" value="F:cellulose synthase (UDP-forming) activity"/>
    <property type="evidence" value="ECO:0007669"/>
    <property type="project" value="InterPro"/>
</dbReference>
<keyword evidence="5 9" id="KW-0812">Transmembrane</keyword>
<evidence type="ECO:0000313" key="12">
    <source>
        <dbReference type="Proteomes" id="UP001165083"/>
    </source>
</evidence>